<sequence length="390" mass="44536">MLALTRFWRVWSRLSDMSVFSSKNPVILHISSGPANNTTLATNVERKLSQILESPDFTSEANRTKIECYKGDISHIPSEFIEKFQLTSVPVTIGILNGTKVAEVTADSEASEYLGLCNKLLVMANPPTLEIVDKLKLLIDGDVSELRSYVQYIRENHVQELEVDTTLSKLLATATLRMHEQPMTSKQLRKTLEVVDSLIEKVKLDNLIRDFDAKKYKPINFQPQIDALKLSYQPPTHVTYLEKLYFIKLNLLESLAIKLFFNKDPRALQIAVGAYKVHVKLLKLNAQTIQEFQDSRIKEIIEAIFSVYDPQSRHLMEACANLQVIDGRRLLNKIYTSGRPSGGFPTKRRGVGGRYLWQGPDYRPKGFKPKNPERYNNEWTCVQDSNLPTY</sequence>
<dbReference type="KEGG" id="beq:BEWA_022430"/>
<evidence type="ECO:0000313" key="2">
    <source>
        <dbReference type="Proteomes" id="UP000031512"/>
    </source>
</evidence>
<dbReference type="VEuPathDB" id="PiroplasmaDB:BEWA_022430"/>
<dbReference type="eggNOG" id="ENOG502T0KK">
    <property type="taxonomic scope" value="Eukaryota"/>
</dbReference>
<keyword evidence="2" id="KW-1185">Reference proteome</keyword>
<dbReference type="Proteomes" id="UP000031512">
    <property type="component" value="Chromosome 1"/>
</dbReference>
<dbReference type="OrthoDB" id="365521at2759"/>
<dbReference type="RefSeq" id="XP_004829061.1">
    <property type="nucleotide sequence ID" value="XM_004829004.1"/>
</dbReference>
<gene>
    <name evidence="1" type="ORF">BEWA_022430</name>
</gene>
<dbReference type="AlphaFoldDB" id="L0AV40"/>
<reference evidence="1 2" key="1">
    <citation type="journal article" date="2012" name="BMC Genomics">
        <title>Comparative genomic analysis and phylogenetic position of Theileria equi.</title>
        <authorList>
            <person name="Kappmeyer L.S."/>
            <person name="Thiagarajan M."/>
            <person name="Herndon D.R."/>
            <person name="Ramsay J.D."/>
            <person name="Caler E."/>
            <person name="Djikeng A."/>
            <person name="Gillespie J.J."/>
            <person name="Lau A.O."/>
            <person name="Roalson E.H."/>
            <person name="Silva J.C."/>
            <person name="Silva M.G."/>
            <person name="Suarez C.E."/>
            <person name="Ueti M.W."/>
            <person name="Nene V.M."/>
            <person name="Mealey R.H."/>
            <person name="Knowles D.P."/>
            <person name="Brayton K.A."/>
        </authorList>
    </citation>
    <scope>NUCLEOTIDE SEQUENCE [LARGE SCALE GENOMIC DNA]</scope>
    <source>
        <strain evidence="1 2">WA</strain>
    </source>
</reference>
<evidence type="ECO:0000313" key="1">
    <source>
        <dbReference type="EMBL" id="AFZ79395.1"/>
    </source>
</evidence>
<accession>L0AV40</accession>
<proteinExistence type="predicted"/>
<dbReference type="EMBL" id="CP001669">
    <property type="protein sequence ID" value="AFZ79395.1"/>
    <property type="molecule type" value="Genomic_DNA"/>
</dbReference>
<organism evidence="1 2">
    <name type="scientific">Theileria equi strain WA</name>
    <dbReference type="NCBI Taxonomy" id="1537102"/>
    <lineage>
        <taxon>Eukaryota</taxon>
        <taxon>Sar</taxon>
        <taxon>Alveolata</taxon>
        <taxon>Apicomplexa</taxon>
        <taxon>Aconoidasida</taxon>
        <taxon>Piroplasmida</taxon>
        <taxon>Theileriidae</taxon>
        <taxon>Theileria</taxon>
    </lineage>
</organism>
<dbReference type="GeneID" id="15806049"/>
<protein>
    <submittedName>
        <fullName evidence="1">Uncharacterized protein</fullName>
    </submittedName>
</protein>
<name>L0AV40_THEEQ</name>